<accession>A0A9D2S608</accession>
<reference evidence="1" key="1">
    <citation type="journal article" date="2021" name="PeerJ">
        <title>Extensive microbial diversity within the chicken gut microbiome revealed by metagenomics and culture.</title>
        <authorList>
            <person name="Gilroy R."/>
            <person name="Ravi A."/>
            <person name="Getino M."/>
            <person name="Pursley I."/>
            <person name="Horton D.L."/>
            <person name="Alikhan N.F."/>
            <person name="Baker D."/>
            <person name="Gharbi K."/>
            <person name="Hall N."/>
            <person name="Watson M."/>
            <person name="Adriaenssens E.M."/>
            <person name="Foster-Nyarko E."/>
            <person name="Jarju S."/>
            <person name="Secka A."/>
            <person name="Antonio M."/>
            <person name="Oren A."/>
            <person name="Chaudhuri R.R."/>
            <person name="La Ragione R."/>
            <person name="Hildebrand F."/>
            <person name="Pallen M.J."/>
        </authorList>
    </citation>
    <scope>NUCLEOTIDE SEQUENCE</scope>
    <source>
        <strain evidence="1">CHK189-11263</strain>
    </source>
</reference>
<dbReference type="SUPFAM" id="SSF52058">
    <property type="entry name" value="L domain-like"/>
    <property type="match status" value="1"/>
</dbReference>
<dbReference type="InterPro" id="IPR032675">
    <property type="entry name" value="LRR_dom_sf"/>
</dbReference>
<gene>
    <name evidence="1" type="ORF">H9714_07180</name>
</gene>
<dbReference type="Gene3D" id="3.80.10.10">
    <property type="entry name" value="Ribonuclease Inhibitor"/>
    <property type="match status" value="3"/>
</dbReference>
<evidence type="ECO:0000313" key="2">
    <source>
        <dbReference type="Proteomes" id="UP000824208"/>
    </source>
</evidence>
<proteinExistence type="predicted"/>
<protein>
    <submittedName>
        <fullName evidence="1">Leucine-rich repeat domain-containing protein</fullName>
    </submittedName>
</protein>
<dbReference type="PANTHER" id="PTHR45661:SF3">
    <property type="entry name" value="IG-LIKE DOMAIN-CONTAINING PROTEIN"/>
    <property type="match status" value="1"/>
</dbReference>
<name>A0A9D2S608_9FIRM</name>
<sequence length="545" mass="60759">MSQPDFVIENGVLTKYQGPGGDVIIPEGVTSISWWAFKGCSGLTSVTIPGSIAEIGSDSFGSPFRKSTGLKSVVIMDGVKQIWSNAFRYSHLEQVTILGNNLKIGTGSFGTGDFALIADRMMPSDIPSCYKKNYLHTFARRYLAGEEMEQNHPCFKYLKSQRKKLWTDLLLLRVILKEGYITSSEITDLISEAAALGDPELSAAILDYQNRNFSRAELDKENKKKFEREIRAMERTTPLVSELKKIWSCEKLESGGLRIKRYKGKETKIAIPDHIGKNKVVEIGDKAFQWCEEMTCVSIPEGVMRIGAQAFECCTMLTEISIPASVREIAYNAFDNTAWMRSQSAGCVYIGDLLLRMNGDDRTVCVRPGTTRINAHAFGECKKLTAVTLPDGLKEIGFAAFCECKKLTQINIPEGVTKIEERAFEECNSLTKLMLPSSLTEIRNCAFCCKKLKKVNIPERVTRIGCSAFSHCESLESITIPASVEEIEDDAFRYCDNMTRVTFQSSTTKIARTAFICCKKLTIHAPAGSYAEQYAKENNIPFQAL</sequence>
<dbReference type="AlphaFoldDB" id="A0A9D2S608"/>
<comment type="caution">
    <text evidence="1">The sequence shown here is derived from an EMBL/GenBank/DDBJ whole genome shotgun (WGS) entry which is preliminary data.</text>
</comment>
<dbReference type="EMBL" id="DWYC01000060">
    <property type="protein sequence ID" value="HJB57316.1"/>
    <property type="molecule type" value="Genomic_DNA"/>
</dbReference>
<dbReference type="Proteomes" id="UP000824208">
    <property type="component" value="Unassembled WGS sequence"/>
</dbReference>
<evidence type="ECO:0000313" key="1">
    <source>
        <dbReference type="EMBL" id="HJB57316.1"/>
    </source>
</evidence>
<organism evidence="1 2">
    <name type="scientific">Candidatus Flavonifractor intestinipullorum</name>
    <dbReference type="NCBI Taxonomy" id="2838587"/>
    <lineage>
        <taxon>Bacteria</taxon>
        <taxon>Bacillati</taxon>
        <taxon>Bacillota</taxon>
        <taxon>Clostridia</taxon>
        <taxon>Eubacteriales</taxon>
        <taxon>Oscillospiraceae</taxon>
        <taxon>Flavonifractor</taxon>
    </lineage>
</organism>
<dbReference type="InterPro" id="IPR026906">
    <property type="entry name" value="LRR_5"/>
</dbReference>
<dbReference type="Pfam" id="PF13306">
    <property type="entry name" value="LRR_5"/>
    <property type="match status" value="3"/>
</dbReference>
<dbReference type="PANTHER" id="PTHR45661">
    <property type="entry name" value="SURFACE ANTIGEN"/>
    <property type="match status" value="1"/>
</dbReference>
<reference evidence="1" key="2">
    <citation type="submission" date="2021-04" db="EMBL/GenBank/DDBJ databases">
        <authorList>
            <person name="Gilroy R."/>
        </authorList>
    </citation>
    <scope>NUCLEOTIDE SEQUENCE</scope>
    <source>
        <strain evidence="1">CHK189-11263</strain>
    </source>
</reference>
<dbReference type="InterPro" id="IPR053139">
    <property type="entry name" value="Surface_bspA-like"/>
</dbReference>